<dbReference type="SUPFAM" id="SSF53335">
    <property type="entry name" value="S-adenosyl-L-methionine-dependent methyltransferases"/>
    <property type="match status" value="1"/>
</dbReference>
<organism evidence="2 3">
    <name type="scientific">Sphingomonas albertensis</name>
    <dbReference type="NCBI Taxonomy" id="2762591"/>
    <lineage>
        <taxon>Bacteria</taxon>
        <taxon>Pseudomonadati</taxon>
        <taxon>Pseudomonadota</taxon>
        <taxon>Alphaproteobacteria</taxon>
        <taxon>Sphingomonadales</taxon>
        <taxon>Sphingomonadaceae</taxon>
        <taxon>Sphingomonas</taxon>
    </lineage>
</organism>
<keyword evidence="2" id="KW-0489">Methyltransferase</keyword>
<evidence type="ECO:0000313" key="3">
    <source>
        <dbReference type="Proteomes" id="UP000597613"/>
    </source>
</evidence>
<gene>
    <name evidence="2" type="ORF">H8S47_06335</name>
</gene>
<protein>
    <submittedName>
        <fullName evidence="2">FkbM family methyltransferase</fullName>
    </submittedName>
</protein>
<dbReference type="Gene3D" id="3.40.50.150">
    <property type="entry name" value="Vaccinia Virus protein VP39"/>
    <property type="match status" value="1"/>
</dbReference>
<keyword evidence="3" id="KW-1185">Reference proteome</keyword>
<accession>A0ABR7ALH1</accession>
<dbReference type="Pfam" id="PF05050">
    <property type="entry name" value="Methyltransf_21"/>
    <property type="match status" value="1"/>
</dbReference>
<dbReference type="PANTHER" id="PTHR36973:SF4">
    <property type="entry name" value="NODULATION PROTEIN"/>
    <property type="match status" value="1"/>
</dbReference>
<dbReference type="RefSeq" id="WP_187503074.1">
    <property type="nucleotide sequence ID" value="NZ_JACONT010000009.1"/>
</dbReference>
<dbReference type="Proteomes" id="UP000597613">
    <property type="component" value="Unassembled WGS sequence"/>
</dbReference>
<dbReference type="GO" id="GO:0008168">
    <property type="term" value="F:methyltransferase activity"/>
    <property type="evidence" value="ECO:0007669"/>
    <property type="project" value="UniProtKB-KW"/>
</dbReference>
<dbReference type="NCBIfam" id="TIGR01444">
    <property type="entry name" value="fkbM_fam"/>
    <property type="match status" value="1"/>
</dbReference>
<dbReference type="GO" id="GO:0032259">
    <property type="term" value="P:methylation"/>
    <property type="evidence" value="ECO:0007669"/>
    <property type="project" value="UniProtKB-KW"/>
</dbReference>
<evidence type="ECO:0000313" key="2">
    <source>
        <dbReference type="EMBL" id="MBC3941305.1"/>
    </source>
</evidence>
<evidence type="ECO:0000259" key="1">
    <source>
        <dbReference type="Pfam" id="PF05050"/>
    </source>
</evidence>
<dbReference type="InterPro" id="IPR053188">
    <property type="entry name" value="FkbM_Methyltransferase"/>
</dbReference>
<proteinExistence type="predicted"/>
<dbReference type="InterPro" id="IPR006342">
    <property type="entry name" value="FkbM_mtfrase"/>
</dbReference>
<sequence>MLKPIIKRALRKAGYQLSARKPGFADLMRHHGIATVLDVGANEGQYAAELREHRFAGDIISFEPIAAVYDRLKSRAARDPRWTTVHKGVGDRDERRSINVSDATVFSSFLGLSTYSADKFETARTLRTEDVDVVRLDTYLAQAPLPPGPAYLKIDTQGFEKEVLFGAGDSLGQFKLVQAELAVRQLYQDQDDWLFIIRWMEERGFRVVAAKENGFDHDRVELLELDIVFLNAR</sequence>
<comment type="caution">
    <text evidence="2">The sequence shown here is derived from an EMBL/GenBank/DDBJ whole genome shotgun (WGS) entry which is preliminary data.</text>
</comment>
<reference evidence="2 3" key="1">
    <citation type="submission" date="2020-08" db="EMBL/GenBank/DDBJ databases">
        <title>Putative novel bacterial strains isolated from necrotic wheat leaf tissues caused by Xanthomonas translucens.</title>
        <authorList>
            <person name="Tambong J.T."/>
        </authorList>
    </citation>
    <scope>NUCLEOTIDE SEQUENCE [LARGE SCALE GENOMIC DNA]</scope>
    <source>
        <strain evidence="3">DOAB 1063</strain>
    </source>
</reference>
<name>A0ABR7ALH1_9SPHN</name>
<keyword evidence="2" id="KW-0808">Transferase</keyword>
<feature type="domain" description="Methyltransferase FkbM" evidence="1">
    <location>
        <begin position="38"/>
        <end position="207"/>
    </location>
</feature>
<dbReference type="PANTHER" id="PTHR36973">
    <property type="entry name" value="SLL1456 PROTEIN-RELATED"/>
    <property type="match status" value="1"/>
</dbReference>
<dbReference type="InterPro" id="IPR029063">
    <property type="entry name" value="SAM-dependent_MTases_sf"/>
</dbReference>
<dbReference type="EMBL" id="JACONT010000009">
    <property type="protein sequence ID" value="MBC3941305.1"/>
    <property type="molecule type" value="Genomic_DNA"/>
</dbReference>